<reference evidence="1 2" key="1">
    <citation type="submission" date="2023-11" db="EMBL/GenBank/DDBJ databases">
        <title>Dfirmibasis_genome.</title>
        <authorList>
            <person name="Edelbroek B."/>
            <person name="Kjellin J."/>
            <person name="Jerlstrom-Hultqvist J."/>
            <person name="Soderbom F."/>
        </authorList>
    </citation>
    <scope>NUCLEOTIDE SEQUENCE [LARGE SCALE GENOMIC DNA]</scope>
    <source>
        <strain evidence="1 2">TNS-C-14</strain>
    </source>
</reference>
<proteinExistence type="predicted"/>
<dbReference type="Proteomes" id="UP001344447">
    <property type="component" value="Unassembled WGS sequence"/>
</dbReference>
<accession>A0AAN7U7F8</accession>
<organism evidence="1 2">
    <name type="scientific">Dictyostelium firmibasis</name>
    <dbReference type="NCBI Taxonomy" id="79012"/>
    <lineage>
        <taxon>Eukaryota</taxon>
        <taxon>Amoebozoa</taxon>
        <taxon>Evosea</taxon>
        <taxon>Eumycetozoa</taxon>
        <taxon>Dictyostelia</taxon>
        <taxon>Dictyosteliales</taxon>
        <taxon>Dictyosteliaceae</taxon>
        <taxon>Dictyostelium</taxon>
    </lineage>
</organism>
<comment type="caution">
    <text evidence="1">The sequence shown here is derived from an EMBL/GenBank/DDBJ whole genome shotgun (WGS) entry which is preliminary data.</text>
</comment>
<evidence type="ECO:0000313" key="2">
    <source>
        <dbReference type="Proteomes" id="UP001344447"/>
    </source>
</evidence>
<evidence type="ECO:0000313" key="1">
    <source>
        <dbReference type="EMBL" id="KAK5581458.1"/>
    </source>
</evidence>
<protein>
    <submittedName>
        <fullName evidence="1">Uncharacterized protein</fullName>
    </submittedName>
</protein>
<dbReference type="AlphaFoldDB" id="A0AAN7U7F8"/>
<gene>
    <name evidence="1" type="ORF">RB653_001491</name>
</gene>
<sequence>MASLIKEFKKLKVFLPKRMREMLIPSDEGFFDTNYRYPAPGSQTPPEVTNKQFVKTRPLTRVYKFLKKRGEVLSLRKQPTLEAPTEHLTAEEKAEKLFYETEPYPLTPPRIKNNKVFFQNISVMEGFDIRNVSSVKKNINKMENEFGVPVNRKVIRFEESEIDTDENLPKNTNNLF</sequence>
<dbReference type="EMBL" id="JAVFKY010000002">
    <property type="protein sequence ID" value="KAK5581458.1"/>
    <property type="molecule type" value="Genomic_DNA"/>
</dbReference>
<name>A0AAN7U7F8_9MYCE</name>
<keyword evidence="2" id="KW-1185">Reference proteome</keyword>